<evidence type="ECO:0000313" key="2">
    <source>
        <dbReference type="Proteomes" id="UP000257109"/>
    </source>
</evidence>
<dbReference type="Proteomes" id="UP000257109">
    <property type="component" value="Unassembled WGS sequence"/>
</dbReference>
<feature type="non-terminal residue" evidence="1">
    <location>
        <position position="1"/>
    </location>
</feature>
<organism evidence="1 2">
    <name type="scientific">Mucuna pruriens</name>
    <name type="common">Velvet bean</name>
    <name type="synonym">Dolichos pruriens</name>
    <dbReference type="NCBI Taxonomy" id="157652"/>
    <lineage>
        <taxon>Eukaryota</taxon>
        <taxon>Viridiplantae</taxon>
        <taxon>Streptophyta</taxon>
        <taxon>Embryophyta</taxon>
        <taxon>Tracheophyta</taxon>
        <taxon>Spermatophyta</taxon>
        <taxon>Magnoliopsida</taxon>
        <taxon>eudicotyledons</taxon>
        <taxon>Gunneridae</taxon>
        <taxon>Pentapetalae</taxon>
        <taxon>rosids</taxon>
        <taxon>fabids</taxon>
        <taxon>Fabales</taxon>
        <taxon>Fabaceae</taxon>
        <taxon>Papilionoideae</taxon>
        <taxon>50 kb inversion clade</taxon>
        <taxon>NPAAA clade</taxon>
        <taxon>indigoferoid/millettioid clade</taxon>
        <taxon>Phaseoleae</taxon>
        <taxon>Mucuna</taxon>
    </lineage>
</organism>
<reference evidence="1" key="1">
    <citation type="submission" date="2018-05" db="EMBL/GenBank/DDBJ databases">
        <title>Draft genome of Mucuna pruriens seed.</title>
        <authorList>
            <person name="Nnadi N.E."/>
            <person name="Vos R."/>
            <person name="Hasami M.H."/>
            <person name="Devisetty U.K."/>
            <person name="Aguiy J.C."/>
        </authorList>
    </citation>
    <scope>NUCLEOTIDE SEQUENCE [LARGE SCALE GENOMIC DNA]</scope>
    <source>
        <strain evidence="1">JCA_2017</strain>
    </source>
</reference>
<dbReference type="AlphaFoldDB" id="A0A371FG99"/>
<sequence>MKLLGFESLKDLSNPLSPLDLIPLLVPSKVELEGLSKAQSMVRLHERAKVLLEKQGKRYVGRVNRDREGSAFVKGHLVWSTSIRSLHLRYGQLVFEDKFSSRRGV</sequence>
<gene>
    <name evidence="1" type="ORF">CR513_42579</name>
</gene>
<name>A0A371FG99_MUCPR</name>
<evidence type="ECO:0000313" key="1">
    <source>
        <dbReference type="EMBL" id="RDX77316.1"/>
    </source>
</evidence>
<protein>
    <submittedName>
        <fullName evidence="1">Uncharacterized protein</fullName>
    </submittedName>
</protein>
<dbReference type="EMBL" id="QJKJ01009208">
    <property type="protein sequence ID" value="RDX77316.1"/>
    <property type="molecule type" value="Genomic_DNA"/>
</dbReference>
<accession>A0A371FG99</accession>
<dbReference type="OrthoDB" id="1935586at2759"/>
<proteinExistence type="predicted"/>
<keyword evidence="2" id="KW-1185">Reference proteome</keyword>
<comment type="caution">
    <text evidence="1">The sequence shown here is derived from an EMBL/GenBank/DDBJ whole genome shotgun (WGS) entry which is preliminary data.</text>
</comment>